<dbReference type="SUPFAM" id="SSF55811">
    <property type="entry name" value="Nudix"/>
    <property type="match status" value="1"/>
</dbReference>
<dbReference type="PRINTS" id="PR00502">
    <property type="entry name" value="NUDIXFAMILY"/>
</dbReference>
<dbReference type="InterPro" id="IPR015797">
    <property type="entry name" value="NUDIX_hydrolase-like_dom_sf"/>
</dbReference>
<keyword evidence="1 2" id="KW-0378">Hydrolase</keyword>
<dbReference type="AlphaFoldDB" id="A0A1G1X5X4"/>
<dbReference type="EMBL" id="MHHS01000051">
    <property type="protein sequence ID" value="OGY35181.1"/>
    <property type="molecule type" value="Genomic_DNA"/>
</dbReference>
<dbReference type="Gene3D" id="3.90.79.10">
    <property type="entry name" value="Nucleoside Triphosphate Pyrophosphohydrolase"/>
    <property type="match status" value="1"/>
</dbReference>
<dbReference type="InterPro" id="IPR000086">
    <property type="entry name" value="NUDIX_hydrolase_dom"/>
</dbReference>
<dbReference type="GO" id="GO:0006754">
    <property type="term" value="P:ATP biosynthetic process"/>
    <property type="evidence" value="ECO:0007669"/>
    <property type="project" value="TreeGrafter"/>
</dbReference>
<dbReference type="CDD" id="cd02883">
    <property type="entry name" value="NUDIX_Hydrolase"/>
    <property type="match status" value="1"/>
</dbReference>
<evidence type="ECO:0000313" key="4">
    <source>
        <dbReference type="EMBL" id="OGY35181.1"/>
    </source>
</evidence>
<comment type="similarity">
    <text evidence="2">Belongs to the Nudix hydrolase family.</text>
</comment>
<evidence type="ECO:0000313" key="5">
    <source>
        <dbReference type="Proteomes" id="UP000177941"/>
    </source>
</evidence>
<dbReference type="Proteomes" id="UP000177941">
    <property type="component" value="Unassembled WGS sequence"/>
</dbReference>
<protein>
    <recommendedName>
        <fullName evidence="3">Nudix hydrolase domain-containing protein</fullName>
    </recommendedName>
</protein>
<dbReference type="InterPro" id="IPR020084">
    <property type="entry name" value="NUDIX_hydrolase_CS"/>
</dbReference>
<evidence type="ECO:0000256" key="2">
    <source>
        <dbReference type="RuleBase" id="RU003476"/>
    </source>
</evidence>
<accession>A0A1G1X5X4</accession>
<comment type="caution">
    <text evidence="4">The sequence shown here is derived from an EMBL/GenBank/DDBJ whole genome shotgun (WGS) entry which is preliminary data.</text>
</comment>
<feature type="domain" description="Nudix hydrolase" evidence="3">
    <location>
        <begin position="8"/>
        <end position="131"/>
    </location>
</feature>
<evidence type="ECO:0000259" key="3">
    <source>
        <dbReference type="PROSITE" id="PS51462"/>
    </source>
</evidence>
<organism evidence="4 5">
    <name type="scientific">Candidatus Andersenbacteria bacterium RIFCSPHIGHO2_12_FULL_45_11b</name>
    <dbReference type="NCBI Taxonomy" id="1797282"/>
    <lineage>
        <taxon>Bacteria</taxon>
        <taxon>Candidatus Anderseniibacteriota</taxon>
    </lineage>
</organism>
<proteinExistence type="inferred from homology"/>
<evidence type="ECO:0000256" key="1">
    <source>
        <dbReference type="ARBA" id="ARBA00022801"/>
    </source>
</evidence>
<dbReference type="InterPro" id="IPR051325">
    <property type="entry name" value="Nudix_hydrolase_domain"/>
</dbReference>
<dbReference type="GO" id="GO:0006167">
    <property type="term" value="P:AMP biosynthetic process"/>
    <property type="evidence" value="ECO:0007669"/>
    <property type="project" value="TreeGrafter"/>
</dbReference>
<name>A0A1G1X5X4_9BACT</name>
<dbReference type="PROSITE" id="PS00893">
    <property type="entry name" value="NUDIX_BOX"/>
    <property type="match status" value="1"/>
</dbReference>
<dbReference type="GO" id="GO:0004081">
    <property type="term" value="F:bis(5'-nucleosyl)-tetraphosphatase (asymmetrical) activity"/>
    <property type="evidence" value="ECO:0007669"/>
    <property type="project" value="TreeGrafter"/>
</dbReference>
<dbReference type="PANTHER" id="PTHR21340">
    <property type="entry name" value="DIADENOSINE 5,5-P1,P4-TETRAPHOSPHATE PYROPHOSPHOHYDROLASE MUTT"/>
    <property type="match status" value="1"/>
</dbReference>
<dbReference type="PANTHER" id="PTHR21340:SF0">
    <property type="entry name" value="BIS(5'-NUCLEOSYL)-TETRAPHOSPHATASE [ASYMMETRICAL]"/>
    <property type="match status" value="1"/>
</dbReference>
<gene>
    <name evidence="4" type="ORF">A3E36_00705</name>
</gene>
<reference evidence="4 5" key="1">
    <citation type="journal article" date="2016" name="Nat. Commun.">
        <title>Thousands of microbial genomes shed light on interconnected biogeochemical processes in an aquifer system.</title>
        <authorList>
            <person name="Anantharaman K."/>
            <person name="Brown C.T."/>
            <person name="Hug L.A."/>
            <person name="Sharon I."/>
            <person name="Castelle C.J."/>
            <person name="Probst A.J."/>
            <person name="Thomas B.C."/>
            <person name="Singh A."/>
            <person name="Wilkins M.J."/>
            <person name="Karaoz U."/>
            <person name="Brodie E.L."/>
            <person name="Williams K.H."/>
            <person name="Hubbard S.S."/>
            <person name="Banfield J.F."/>
        </authorList>
    </citation>
    <scope>NUCLEOTIDE SEQUENCE [LARGE SCALE GENOMIC DNA]</scope>
</reference>
<dbReference type="PROSITE" id="PS51462">
    <property type="entry name" value="NUDIX"/>
    <property type="match status" value="1"/>
</dbReference>
<sequence length="136" mass="15437">MPQISNAYYRTSVKALVLGEDGTFLLAKAESGKWDLPGGGLDWGEEPQDGIVREIREEMGLETLFVAEHPSYFLACLAKLGWVNNVLYITQLKHLDFVPSDECIEIRFFSIDDAKKVPLFSNVKKFLELYNPNNHN</sequence>
<dbReference type="InterPro" id="IPR020476">
    <property type="entry name" value="Nudix_hydrolase"/>
</dbReference>
<dbReference type="Pfam" id="PF00293">
    <property type="entry name" value="NUDIX"/>
    <property type="match status" value="1"/>
</dbReference>